<feature type="domain" description="DUF6036" evidence="1">
    <location>
        <begin position="38"/>
        <end position="176"/>
    </location>
</feature>
<protein>
    <recommendedName>
        <fullName evidence="1">DUF6036 domain-containing protein</fullName>
    </recommendedName>
</protein>
<name>A0A1Y1QAR4_9GAMM</name>
<sequence>MHQLHTETPLAKAIFELFGNFEAALRDVTEDLPSGSIRAFIFGGCALHIHTNARGSNDLDVELEAAQHLKTDEIRLELDPVYFEDENGLPSILELDTQFNTALASVSPDYKERAILLTGRGKPLHIYLVSAVDVAVSKLGRLASDDMLDIIRLYQVGGFDLQLFESVAQDALDYYAIPKPLELNIKHALRELRKL</sequence>
<dbReference type="EMBL" id="MTEJ01000562">
    <property type="protein sequence ID" value="OQX01608.1"/>
    <property type="molecule type" value="Genomic_DNA"/>
</dbReference>
<evidence type="ECO:0000313" key="2">
    <source>
        <dbReference type="EMBL" id="OQX01608.1"/>
    </source>
</evidence>
<gene>
    <name evidence="2" type="ORF">BWK73_45445</name>
</gene>
<comment type="caution">
    <text evidence="2">The sequence shown here is derived from an EMBL/GenBank/DDBJ whole genome shotgun (WGS) entry which is preliminary data.</text>
</comment>
<dbReference type="AlphaFoldDB" id="A0A1Y1QAR4"/>
<dbReference type="Pfam" id="PF19502">
    <property type="entry name" value="DUF6036"/>
    <property type="match status" value="1"/>
</dbReference>
<dbReference type="InterPro" id="IPR045792">
    <property type="entry name" value="DUF6036"/>
</dbReference>
<evidence type="ECO:0000313" key="3">
    <source>
        <dbReference type="Proteomes" id="UP000192491"/>
    </source>
</evidence>
<reference evidence="2 3" key="1">
    <citation type="submission" date="2017-01" db="EMBL/GenBank/DDBJ databases">
        <title>Novel large sulfur bacteria in the metagenomes of groundwater-fed chemosynthetic microbial mats in the Lake Huron basin.</title>
        <authorList>
            <person name="Sharrar A.M."/>
            <person name="Flood B.E."/>
            <person name="Bailey J.V."/>
            <person name="Jones D.S."/>
            <person name="Biddanda B."/>
            <person name="Ruberg S.A."/>
            <person name="Marcus D.N."/>
            <person name="Dick G.J."/>
        </authorList>
    </citation>
    <scope>NUCLEOTIDE SEQUENCE [LARGE SCALE GENOMIC DNA]</scope>
    <source>
        <strain evidence="2">A8</strain>
    </source>
</reference>
<proteinExistence type="predicted"/>
<accession>A0A1Y1QAR4</accession>
<dbReference type="Proteomes" id="UP000192491">
    <property type="component" value="Unassembled WGS sequence"/>
</dbReference>
<organism evidence="2 3">
    <name type="scientific">Thiothrix lacustris</name>
    <dbReference type="NCBI Taxonomy" id="525917"/>
    <lineage>
        <taxon>Bacteria</taxon>
        <taxon>Pseudomonadati</taxon>
        <taxon>Pseudomonadota</taxon>
        <taxon>Gammaproteobacteria</taxon>
        <taxon>Thiotrichales</taxon>
        <taxon>Thiotrichaceae</taxon>
        <taxon>Thiothrix</taxon>
    </lineage>
</organism>
<evidence type="ECO:0000259" key="1">
    <source>
        <dbReference type="Pfam" id="PF19502"/>
    </source>
</evidence>